<accession>A0A238H4M2</accession>
<keyword evidence="1" id="KW-1133">Transmembrane helix</keyword>
<keyword evidence="1" id="KW-0472">Membrane</keyword>
<name>A0A238H4M2_9BURK</name>
<evidence type="ECO:0000256" key="1">
    <source>
        <dbReference type="SAM" id="Phobius"/>
    </source>
</evidence>
<evidence type="ECO:0000313" key="3">
    <source>
        <dbReference type="Proteomes" id="UP000198460"/>
    </source>
</evidence>
<dbReference type="InterPro" id="IPR036526">
    <property type="entry name" value="C-N_Hydrolase_sf"/>
</dbReference>
<feature type="transmembrane region" description="Helical" evidence="1">
    <location>
        <begin position="177"/>
        <end position="200"/>
    </location>
</feature>
<proteinExistence type="predicted"/>
<feature type="transmembrane region" description="Helical" evidence="1">
    <location>
        <begin position="91"/>
        <end position="116"/>
    </location>
</feature>
<dbReference type="SUPFAM" id="SSF56317">
    <property type="entry name" value="Carbon-nitrogen hydrolase"/>
    <property type="match status" value="1"/>
</dbReference>
<dbReference type="RefSeq" id="WP_089340389.1">
    <property type="nucleotide sequence ID" value="NZ_FXAN01000050.1"/>
</dbReference>
<feature type="transmembrane region" description="Helical" evidence="1">
    <location>
        <begin position="212"/>
        <end position="230"/>
    </location>
</feature>
<feature type="transmembrane region" description="Helical" evidence="1">
    <location>
        <begin position="122"/>
        <end position="139"/>
    </location>
</feature>
<gene>
    <name evidence="2" type="ORF">BSIN_0212</name>
</gene>
<sequence>MADRRYDDLNADVDSSLLGPSFLRRVVFALLTESKPLVGRVCTNWATPACCLGAASIAMSAWSSEQRLAPMALLLFLPMLIYRAENRLGAFFVAASYYGMATRAVPGIIAGFFPGWPLGANWAVWAAHSVLLALPWALTYQSRGKTPLRRVLGVLAALILLSVPPLGLFHWGSPLMVAGLFFPAWRGWGLLATLALLALVATCTRRSIPRQVGIAVLALSAYLANLAFHAPSTPGGWLALSLRLGKSPELWSDDMLVRRKFLAETARFALEEGNIVVVLPESISGSSRRSQTDIWRGVAEYARSLGATVLVGEEVWNQENTNFRNALVGYGDGGNGSVIVSSQVPMPIGDWKFGYDGGAQTNLLGRDVVRLHGQRVAFSMCYEDFILWPHRGLLSGNADLLVSAANQWPSRGTSAEIAQDVSRHALARLAGVPLLTAKNH</sequence>
<protein>
    <submittedName>
        <fullName evidence="2">Probable conjugal transfer protein traB</fullName>
    </submittedName>
</protein>
<evidence type="ECO:0000313" key="2">
    <source>
        <dbReference type="EMBL" id="SMG00087.1"/>
    </source>
</evidence>
<dbReference type="AlphaFoldDB" id="A0A238H4M2"/>
<keyword evidence="1" id="KW-0812">Transmembrane</keyword>
<reference evidence="2 3" key="1">
    <citation type="submission" date="2017-04" db="EMBL/GenBank/DDBJ databases">
        <authorList>
            <person name="Afonso C.L."/>
            <person name="Miller P.J."/>
            <person name="Scott M.A."/>
            <person name="Spackman E."/>
            <person name="Goraichik I."/>
            <person name="Dimitrov K.M."/>
            <person name="Suarez D.L."/>
            <person name="Swayne D.E."/>
        </authorList>
    </citation>
    <scope>NUCLEOTIDE SEQUENCE [LARGE SCALE GENOMIC DNA]</scope>
    <source>
        <strain evidence="2">LMG 28154</strain>
    </source>
</reference>
<dbReference type="Gene3D" id="3.60.110.10">
    <property type="entry name" value="Carbon-nitrogen hydrolase"/>
    <property type="match status" value="1"/>
</dbReference>
<dbReference type="Proteomes" id="UP000198460">
    <property type="component" value="Unassembled WGS sequence"/>
</dbReference>
<organism evidence="2 3">
    <name type="scientific">Burkholderia singularis</name>
    <dbReference type="NCBI Taxonomy" id="1503053"/>
    <lineage>
        <taxon>Bacteria</taxon>
        <taxon>Pseudomonadati</taxon>
        <taxon>Pseudomonadota</taxon>
        <taxon>Betaproteobacteria</taxon>
        <taxon>Burkholderiales</taxon>
        <taxon>Burkholderiaceae</taxon>
        <taxon>Burkholderia</taxon>
        <taxon>pseudomallei group</taxon>
    </lineage>
</organism>
<feature type="transmembrane region" description="Helical" evidence="1">
    <location>
        <begin position="151"/>
        <end position="171"/>
    </location>
</feature>
<dbReference type="EMBL" id="FXAN01000050">
    <property type="protein sequence ID" value="SMG00087.1"/>
    <property type="molecule type" value="Genomic_DNA"/>
</dbReference>